<gene>
    <name evidence="5" type="ORF">BN580_00704</name>
</gene>
<dbReference type="GO" id="GO:0003700">
    <property type="term" value="F:DNA-binding transcription factor activity"/>
    <property type="evidence" value="ECO:0007669"/>
    <property type="project" value="TreeGrafter"/>
</dbReference>
<sequence>MNNRITIKDIAAEVGVSAITVSKALNGKNQVSEKTRARIIETARRMDYRPNLNAKSLVRKEIHIACVYPKEPFEFYSYVKDGVNMAEKELLDSKCRVSYYEYSSLDSVGEVRDCLMQIEKEKVDGILLTSNHNYREYVDVLRRITESGCAVLYNTIFGEFIEGVIGGIGLNAYMAGQIAADFHNIGKTMLPEGKTWKTVIFVGNKNVSTHHDCIEGYRSRAKLHGIELLETYETNEDRNIAYYLTGKVLQNFPDLNGIYVSSYNALGVCEWLKEHNAQNRVLTIGHDLYPALNTMIESGCLKATLFQNQYEYGRKGMHLLFEYLVGLRRKEECRVFQTPQIVLPGMLSAFPRYGIREP</sequence>
<dbReference type="Pfam" id="PF00356">
    <property type="entry name" value="LacI"/>
    <property type="match status" value="1"/>
</dbReference>
<accession>R6TA79</accession>
<dbReference type="PROSITE" id="PS00356">
    <property type="entry name" value="HTH_LACI_1"/>
    <property type="match status" value="1"/>
</dbReference>
<dbReference type="PROSITE" id="PS50932">
    <property type="entry name" value="HTH_LACI_2"/>
    <property type="match status" value="1"/>
</dbReference>
<keyword evidence="2" id="KW-0238">DNA-binding</keyword>
<dbReference type="STRING" id="1263015.BN580_00704"/>
<dbReference type="Gene3D" id="3.40.50.2300">
    <property type="match status" value="2"/>
</dbReference>
<dbReference type="CDD" id="cd01392">
    <property type="entry name" value="HTH_LacI"/>
    <property type="match status" value="1"/>
</dbReference>
<feature type="domain" description="HTH lacI-type" evidence="4">
    <location>
        <begin position="5"/>
        <end position="59"/>
    </location>
</feature>
<proteinExistence type="predicted"/>
<comment type="caution">
    <text evidence="5">The sequence shown here is derived from an EMBL/GenBank/DDBJ whole genome shotgun (WGS) entry which is preliminary data.</text>
</comment>
<evidence type="ECO:0000313" key="5">
    <source>
        <dbReference type="EMBL" id="CDC70318.1"/>
    </source>
</evidence>
<keyword evidence="3" id="KW-0804">Transcription</keyword>
<organism evidence="5 6">
    <name type="scientific">Candidatus Colimorpha enterica</name>
    <dbReference type="NCBI Taxonomy" id="3083063"/>
    <lineage>
        <taxon>Bacteria</taxon>
        <taxon>Pseudomonadati</taxon>
        <taxon>Bacteroidota</taxon>
        <taxon>Bacteroidia</taxon>
        <taxon>Bacteroidales</taxon>
        <taxon>Candidatus Colimorpha</taxon>
    </lineage>
</organism>
<dbReference type="SMART" id="SM00354">
    <property type="entry name" value="HTH_LACI"/>
    <property type="match status" value="1"/>
</dbReference>
<dbReference type="PANTHER" id="PTHR30146:SF144">
    <property type="entry name" value="LACI-FAMILY TRANSCRIPTION REGULATOR"/>
    <property type="match status" value="1"/>
</dbReference>
<dbReference type="InterPro" id="IPR028082">
    <property type="entry name" value="Peripla_BP_I"/>
</dbReference>
<dbReference type="GO" id="GO:0000976">
    <property type="term" value="F:transcription cis-regulatory region binding"/>
    <property type="evidence" value="ECO:0007669"/>
    <property type="project" value="TreeGrafter"/>
</dbReference>
<protein>
    <submittedName>
        <fullName evidence="5">Transcriptional regulator LacI family</fullName>
    </submittedName>
</protein>
<dbReference type="SUPFAM" id="SSF47413">
    <property type="entry name" value="lambda repressor-like DNA-binding domains"/>
    <property type="match status" value="1"/>
</dbReference>
<name>R6TA79_9BACT</name>
<dbReference type="AlphaFoldDB" id="R6TA79"/>
<evidence type="ECO:0000256" key="1">
    <source>
        <dbReference type="ARBA" id="ARBA00023015"/>
    </source>
</evidence>
<dbReference type="InterPro" id="IPR000843">
    <property type="entry name" value="HTH_LacI"/>
</dbReference>
<dbReference type="Pfam" id="PF13407">
    <property type="entry name" value="Peripla_BP_4"/>
    <property type="match status" value="1"/>
</dbReference>
<evidence type="ECO:0000256" key="2">
    <source>
        <dbReference type="ARBA" id="ARBA00023125"/>
    </source>
</evidence>
<evidence type="ECO:0000256" key="3">
    <source>
        <dbReference type="ARBA" id="ARBA00023163"/>
    </source>
</evidence>
<dbReference type="EMBL" id="CBFW010000027">
    <property type="protein sequence ID" value="CDC70318.1"/>
    <property type="molecule type" value="Genomic_DNA"/>
</dbReference>
<evidence type="ECO:0000259" key="4">
    <source>
        <dbReference type="PROSITE" id="PS50932"/>
    </source>
</evidence>
<dbReference type="InterPro" id="IPR025997">
    <property type="entry name" value="SBP_2_dom"/>
</dbReference>
<evidence type="ECO:0000313" key="6">
    <source>
        <dbReference type="Proteomes" id="UP000017938"/>
    </source>
</evidence>
<dbReference type="Proteomes" id="UP000017938">
    <property type="component" value="Unassembled WGS sequence"/>
</dbReference>
<dbReference type="Gene3D" id="1.10.260.40">
    <property type="entry name" value="lambda repressor-like DNA-binding domains"/>
    <property type="match status" value="1"/>
</dbReference>
<reference evidence="5" key="1">
    <citation type="submission" date="2012-11" db="EMBL/GenBank/DDBJ databases">
        <title>Dependencies among metagenomic species, viruses, plasmids and units of genetic variation.</title>
        <authorList>
            <person name="Nielsen H.B."/>
            <person name="Almeida M."/>
            <person name="Juncker A.S."/>
            <person name="Rasmussen S."/>
            <person name="Li J."/>
            <person name="Sunagawa S."/>
            <person name="Plichta D."/>
            <person name="Gautier L."/>
            <person name="Le Chatelier E."/>
            <person name="Peletier E."/>
            <person name="Bonde I."/>
            <person name="Nielsen T."/>
            <person name="Manichanh C."/>
            <person name="Arumugam M."/>
            <person name="Batto J."/>
            <person name="Santos M.B.Q.D."/>
            <person name="Blom N."/>
            <person name="Borruel N."/>
            <person name="Burgdorf K.S."/>
            <person name="Boumezbeur F."/>
            <person name="Casellas F."/>
            <person name="Dore J."/>
            <person name="Guarner F."/>
            <person name="Hansen T."/>
            <person name="Hildebrand F."/>
            <person name="Kaas R.S."/>
            <person name="Kennedy S."/>
            <person name="Kristiansen K."/>
            <person name="Kultima J.R."/>
            <person name="Leonard P."/>
            <person name="Levenez F."/>
            <person name="Lund O."/>
            <person name="Moumen B."/>
            <person name="Le Paslier D."/>
            <person name="Pons N."/>
            <person name="Pedersen O."/>
            <person name="Prifti E."/>
            <person name="Qin J."/>
            <person name="Raes J."/>
            <person name="Tap J."/>
            <person name="Tims S."/>
            <person name="Ussery D.W."/>
            <person name="Yamada T."/>
            <person name="MetaHit consortium"/>
            <person name="Renault P."/>
            <person name="Sicheritz-Ponten T."/>
            <person name="Bork P."/>
            <person name="Wang J."/>
            <person name="Brunak S."/>
            <person name="Ehrlich S.D."/>
        </authorList>
    </citation>
    <scope>NUCLEOTIDE SEQUENCE [LARGE SCALE GENOMIC DNA]</scope>
</reference>
<dbReference type="PANTHER" id="PTHR30146">
    <property type="entry name" value="LACI-RELATED TRANSCRIPTIONAL REPRESSOR"/>
    <property type="match status" value="1"/>
</dbReference>
<keyword evidence="1" id="KW-0805">Transcription regulation</keyword>
<dbReference type="InterPro" id="IPR010982">
    <property type="entry name" value="Lambda_DNA-bd_dom_sf"/>
</dbReference>
<dbReference type="SUPFAM" id="SSF53822">
    <property type="entry name" value="Periplasmic binding protein-like I"/>
    <property type="match status" value="1"/>
</dbReference>